<evidence type="ECO:0000313" key="4">
    <source>
        <dbReference type="Proteomes" id="UP000326831"/>
    </source>
</evidence>
<name>A0A5P2UPM4_9ACTN</name>
<dbReference type="AlphaFoldDB" id="A0A5P2UPM4"/>
<dbReference type="EMBL" id="CP023701">
    <property type="protein sequence ID" value="QEU81098.1"/>
    <property type="molecule type" value="Genomic_DNA"/>
</dbReference>
<dbReference type="OrthoDB" id="4322593at2"/>
<accession>A0A5P2UPM4</accession>
<dbReference type="RefSeq" id="WP_150520108.1">
    <property type="nucleotide sequence ID" value="NZ_BMVX01000009.1"/>
</dbReference>
<evidence type="ECO:0000256" key="1">
    <source>
        <dbReference type="SAM" id="SignalP"/>
    </source>
</evidence>
<evidence type="ECO:0008006" key="5">
    <source>
        <dbReference type="Google" id="ProtNLM"/>
    </source>
</evidence>
<dbReference type="Proteomes" id="UP000326831">
    <property type="component" value="Chromosome"/>
</dbReference>
<sequence>MFRRPGASAILATALVAVAAALVPTASTAAPAATAPGFVTGADLPQQSGNPWSTGKVVKGLPETVPFCLTGALPAAGSWHRDFVTELDTRAGQISVRTASDAAAARLVTALERKAAACAADWLRTNPGGTASWQDYGPLPVEEGAHVYGTHVSVPDSEPSVHLYGIGRDGSTVTVVDWSRMGHLTDAPVAGFKKTTTKAVNRLVP</sequence>
<dbReference type="Proteomes" id="UP000634660">
    <property type="component" value="Unassembled WGS sequence"/>
</dbReference>
<protein>
    <recommendedName>
        <fullName evidence="5">PknH-like extracellular domain-containing protein</fullName>
    </recommendedName>
</protein>
<proteinExistence type="predicted"/>
<feature type="chain" id="PRO_5044622859" description="PknH-like extracellular domain-containing protein" evidence="1">
    <location>
        <begin position="30"/>
        <end position="205"/>
    </location>
</feature>
<evidence type="ECO:0000313" key="3">
    <source>
        <dbReference type="EMBL" id="QEU81098.1"/>
    </source>
</evidence>
<gene>
    <name evidence="3" type="ORF">CP968_24890</name>
    <name evidence="2" type="ORF">GCM10010371_26730</name>
</gene>
<dbReference type="KEGG" id="ssub:CP968_24890"/>
<reference evidence="3 4" key="2">
    <citation type="submission" date="2017-09" db="EMBL/GenBank/DDBJ databases">
        <authorList>
            <person name="Lee N."/>
            <person name="Cho B.-K."/>
        </authorList>
    </citation>
    <scope>NUCLEOTIDE SEQUENCE [LARGE SCALE GENOMIC DNA]</scope>
    <source>
        <strain evidence="3 4">ATCC 27467</strain>
    </source>
</reference>
<dbReference type="EMBL" id="BMVX01000009">
    <property type="protein sequence ID" value="GGZ65760.1"/>
    <property type="molecule type" value="Genomic_DNA"/>
</dbReference>
<evidence type="ECO:0000313" key="2">
    <source>
        <dbReference type="EMBL" id="GGZ65760.1"/>
    </source>
</evidence>
<reference evidence="2" key="3">
    <citation type="submission" date="2020-09" db="EMBL/GenBank/DDBJ databases">
        <authorList>
            <person name="Sun Q."/>
            <person name="Ohkuma M."/>
        </authorList>
    </citation>
    <scope>NUCLEOTIDE SEQUENCE</scope>
    <source>
        <strain evidence="2">JCM 4834</strain>
    </source>
</reference>
<organism evidence="3 4">
    <name type="scientific">Streptomyces subrutilus</name>
    <dbReference type="NCBI Taxonomy" id="36818"/>
    <lineage>
        <taxon>Bacteria</taxon>
        <taxon>Bacillati</taxon>
        <taxon>Actinomycetota</taxon>
        <taxon>Actinomycetes</taxon>
        <taxon>Kitasatosporales</taxon>
        <taxon>Streptomycetaceae</taxon>
        <taxon>Streptomyces</taxon>
    </lineage>
</organism>
<keyword evidence="1" id="KW-0732">Signal</keyword>
<feature type="signal peptide" evidence="1">
    <location>
        <begin position="1"/>
        <end position="29"/>
    </location>
</feature>
<keyword evidence="4" id="KW-1185">Reference proteome</keyword>
<reference evidence="2" key="1">
    <citation type="journal article" date="2014" name="Int. J. Syst. Evol. Microbiol.">
        <title>Complete genome sequence of Corynebacterium casei LMG S-19264T (=DSM 44701T), isolated from a smear-ripened cheese.</title>
        <authorList>
            <consortium name="US DOE Joint Genome Institute (JGI-PGF)"/>
            <person name="Walter F."/>
            <person name="Albersmeier A."/>
            <person name="Kalinowski J."/>
            <person name="Ruckert C."/>
        </authorList>
    </citation>
    <scope>NUCLEOTIDE SEQUENCE</scope>
    <source>
        <strain evidence="2">JCM 4834</strain>
    </source>
</reference>